<dbReference type="Proteomes" id="UP001221757">
    <property type="component" value="Unassembled WGS sequence"/>
</dbReference>
<organism evidence="2 3">
    <name type="scientific">Mycena rosella</name>
    <name type="common">Pink bonnet</name>
    <name type="synonym">Agaricus rosellus</name>
    <dbReference type="NCBI Taxonomy" id="1033263"/>
    <lineage>
        <taxon>Eukaryota</taxon>
        <taxon>Fungi</taxon>
        <taxon>Dikarya</taxon>
        <taxon>Basidiomycota</taxon>
        <taxon>Agaricomycotina</taxon>
        <taxon>Agaricomycetes</taxon>
        <taxon>Agaricomycetidae</taxon>
        <taxon>Agaricales</taxon>
        <taxon>Marasmiineae</taxon>
        <taxon>Mycenaceae</taxon>
        <taxon>Mycena</taxon>
    </lineage>
</organism>
<proteinExistence type="predicted"/>
<dbReference type="InterPro" id="IPR013154">
    <property type="entry name" value="ADH-like_N"/>
</dbReference>
<dbReference type="CDD" id="cd08276">
    <property type="entry name" value="MDR7"/>
    <property type="match status" value="1"/>
</dbReference>
<dbReference type="Pfam" id="PF00107">
    <property type="entry name" value="ADH_zinc_N"/>
    <property type="match status" value="1"/>
</dbReference>
<evidence type="ECO:0000313" key="3">
    <source>
        <dbReference type="Proteomes" id="UP001221757"/>
    </source>
</evidence>
<sequence length="344" mass="35905">MTLPSSTRQFCYPEPGSSPNLVIREVPVAAPKSNEVLVRTHAVSLQFGDIIIARGGYPGPLPPNLVPGSDLAGEVIAVGADVTQWRTGARVCGNPTFGKLYELGAAAGAALGRPDGVLTEYRIFPADSLVSVPGHLSYEEASTLPSSALTAYNALASGQPLKAGDTVLIQGTGGVSIFALQFAIASGATVICTSSSDAKLKVATKLGAKYVINYKTTPNWEQEVLRLTGGVGVDRIIEVGGTATLKQSLAAIKRGGNVDLIGVLGGMRDISPPDIVMPCIVKEVTLRGVWSGSAAHWAGMSKFIAANVEATRPVIDRVFDFEAAREALAYLELQGHVGKVVIKI</sequence>
<dbReference type="EMBL" id="JARKIE010000011">
    <property type="protein sequence ID" value="KAJ7703900.1"/>
    <property type="molecule type" value="Genomic_DNA"/>
</dbReference>
<dbReference type="InterPro" id="IPR011032">
    <property type="entry name" value="GroES-like_sf"/>
</dbReference>
<evidence type="ECO:0000259" key="1">
    <source>
        <dbReference type="SMART" id="SM00829"/>
    </source>
</evidence>
<evidence type="ECO:0000313" key="2">
    <source>
        <dbReference type="EMBL" id="KAJ7703900.1"/>
    </source>
</evidence>
<dbReference type="SUPFAM" id="SSF51735">
    <property type="entry name" value="NAD(P)-binding Rossmann-fold domains"/>
    <property type="match status" value="1"/>
</dbReference>
<dbReference type="Pfam" id="PF08240">
    <property type="entry name" value="ADH_N"/>
    <property type="match status" value="1"/>
</dbReference>
<name>A0AAD7M6R9_MYCRO</name>
<dbReference type="SMART" id="SM00829">
    <property type="entry name" value="PKS_ER"/>
    <property type="match status" value="1"/>
</dbReference>
<feature type="non-terminal residue" evidence="2">
    <location>
        <position position="344"/>
    </location>
</feature>
<dbReference type="PANTHER" id="PTHR45033">
    <property type="match status" value="1"/>
</dbReference>
<dbReference type="GO" id="GO:0016491">
    <property type="term" value="F:oxidoreductase activity"/>
    <property type="evidence" value="ECO:0007669"/>
    <property type="project" value="InterPro"/>
</dbReference>
<dbReference type="AlphaFoldDB" id="A0AAD7M6R9"/>
<dbReference type="SUPFAM" id="SSF50129">
    <property type="entry name" value="GroES-like"/>
    <property type="match status" value="1"/>
</dbReference>
<keyword evidence="3" id="KW-1185">Reference proteome</keyword>
<comment type="caution">
    <text evidence="2">The sequence shown here is derived from an EMBL/GenBank/DDBJ whole genome shotgun (WGS) entry which is preliminary data.</text>
</comment>
<gene>
    <name evidence="2" type="ORF">B0H17DRAFT_1175680</name>
</gene>
<dbReference type="InterPro" id="IPR020843">
    <property type="entry name" value="ER"/>
</dbReference>
<dbReference type="Gene3D" id="3.90.180.10">
    <property type="entry name" value="Medium-chain alcohol dehydrogenases, catalytic domain"/>
    <property type="match status" value="1"/>
</dbReference>
<dbReference type="InterPro" id="IPR036291">
    <property type="entry name" value="NAD(P)-bd_dom_sf"/>
</dbReference>
<protein>
    <recommendedName>
        <fullName evidence="1">Enoyl reductase (ER) domain-containing protein</fullName>
    </recommendedName>
</protein>
<dbReference type="InterPro" id="IPR052711">
    <property type="entry name" value="Zinc_ADH-like"/>
</dbReference>
<dbReference type="InterPro" id="IPR013149">
    <property type="entry name" value="ADH-like_C"/>
</dbReference>
<reference evidence="2" key="1">
    <citation type="submission" date="2023-03" db="EMBL/GenBank/DDBJ databases">
        <title>Massive genome expansion in bonnet fungi (Mycena s.s.) driven by repeated elements and novel gene families across ecological guilds.</title>
        <authorList>
            <consortium name="Lawrence Berkeley National Laboratory"/>
            <person name="Harder C.B."/>
            <person name="Miyauchi S."/>
            <person name="Viragh M."/>
            <person name="Kuo A."/>
            <person name="Thoen E."/>
            <person name="Andreopoulos B."/>
            <person name="Lu D."/>
            <person name="Skrede I."/>
            <person name="Drula E."/>
            <person name="Henrissat B."/>
            <person name="Morin E."/>
            <person name="Kohler A."/>
            <person name="Barry K."/>
            <person name="LaButti K."/>
            <person name="Morin E."/>
            <person name="Salamov A."/>
            <person name="Lipzen A."/>
            <person name="Mereny Z."/>
            <person name="Hegedus B."/>
            <person name="Baldrian P."/>
            <person name="Stursova M."/>
            <person name="Weitz H."/>
            <person name="Taylor A."/>
            <person name="Grigoriev I.V."/>
            <person name="Nagy L.G."/>
            <person name="Martin F."/>
            <person name="Kauserud H."/>
        </authorList>
    </citation>
    <scope>NUCLEOTIDE SEQUENCE</scope>
    <source>
        <strain evidence="2">CBHHK067</strain>
    </source>
</reference>
<accession>A0AAD7M6R9</accession>
<dbReference type="PANTHER" id="PTHR45033:SF2">
    <property type="entry name" value="ZINC-TYPE ALCOHOL DEHYDROGENASE-LIKE PROTEIN C1773.06C"/>
    <property type="match status" value="1"/>
</dbReference>
<dbReference type="Gene3D" id="3.40.50.720">
    <property type="entry name" value="NAD(P)-binding Rossmann-like Domain"/>
    <property type="match status" value="1"/>
</dbReference>
<feature type="domain" description="Enoyl reductase (ER)" evidence="1">
    <location>
        <begin position="16"/>
        <end position="342"/>
    </location>
</feature>